<dbReference type="Proteomes" id="UP001333710">
    <property type="component" value="Chromosome"/>
</dbReference>
<sequence length="281" mass="29784">MPTEESSTSSTTGNQGGDNPQNWSIVSDAESRAKSLTLSQSKEIPATKEFAINATGNLFVATTLNGGNAEGAAISQEASDAFGQVSVFFAAMTKAMSENNNTLYEIDAIDKIVSRSGLFVKVTESDVKFTSKSWGVKFGSELITALLGFSGGLASVGSSLMQMLGDIGKKGQEISIAHNSSSSETKVGTIIFVCEYLLGAVSITPIVLSMDAVKNKSALEIGPCFNSKSEEYELNIDKTTYLFVPPAFIPEAKTLNEAMDNPDFNELVNALKESLGEPAQE</sequence>
<accession>A0AA48HLJ2</accession>
<name>A0AA48HLJ2_9ALTE</name>
<dbReference type="RefSeq" id="WP_338293483.1">
    <property type="nucleotide sequence ID" value="NZ_AP027272.1"/>
</dbReference>
<reference evidence="2" key="1">
    <citation type="submission" date="2023-01" db="EMBL/GenBank/DDBJ databases">
        <title>Complete genome sequence of Planctobacterium marinum strain Dej080120_11.</title>
        <authorList>
            <person name="Ueki S."/>
            <person name="Maruyama F."/>
        </authorList>
    </citation>
    <scope>NUCLEOTIDE SEQUENCE</scope>
    <source>
        <strain evidence="2">Dej080120_11</strain>
    </source>
</reference>
<feature type="region of interest" description="Disordered" evidence="1">
    <location>
        <begin position="1"/>
        <end position="24"/>
    </location>
</feature>
<dbReference type="KEGG" id="pmaw:MACH26_29850"/>
<protein>
    <submittedName>
        <fullName evidence="2">Uncharacterized protein</fullName>
    </submittedName>
</protein>
<dbReference type="EMBL" id="AP027272">
    <property type="protein sequence ID" value="BDX07464.1"/>
    <property type="molecule type" value="Genomic_DNA"/>
</dbReference>
<evidence type="ECO:0000313" key="2">
    <source>
        <dbReference type="EMBL" id="BDX07464.1"/>
    </source>
</evidence>
<feature type="compositionally biased region" description="Low complexity" evidence="1">
    <location>
        <begin position="1"/>
        <end position="12"/>
    </location>
</feature>
<evidence type="ECO:0000313" key="3">
    <source>
        <dbReference type="Proteomes" id="UP001333710"/>
    </source>
</evidence>
<keyword evidence="3" id="KW-1185">Reference proteome</keyword>
<gene>
    <name evidence="2" type="ORF">MACH26_29850</name>
</gene>
<evidence type="ECO:0000256" key="1">
    <source>
        <dbReference type="SAM" id="MobiDB-lite"/>
    </source>
</evidence>
<organism evidence="2 3">
    <name type="scientific">Planctobacterium marinum</name>
    <dbReference type="NCBI Taxonomy" id="1631968"/>
    <lineage>
        <taxon>Bacteria</taxon>
        <taxon>Pseudomonadati</taxon>
        <taxon>Pseudomonadota</taxon>
        <taxon>Gammaproteobacteria</taxon>
        <taxon>Alteromonadales</taxon>
        <taxon>Alteromonadaceae</taxon>
        <taxon>Planctobacterium</taxon>
    </lineage>
</organism>
<dbReference type="AlphaFoldDB" id="A0AA48HLJ2"/>
<proteinExistence type="predicted"/>